<evidence type="ECO:0000313" key="1">
    <source>
        <dbReference type="EMBL" id="EXB58120.1"/>
    </source>
</evidence>
<dbReference type="Proteomes" id="UP000030645">
    <property type="component" value="Unassembled WGS sequence"/>
</dbReference>
<evidence type="ECO:0000313" key="2">
    <source>
        <dbReference type="Proteomes" id="UP000030645"/>
    </source>
</evidence>
<dbReference type="AlphaFoldDB" id="W9QXT1"/>
<name>W9QXT1_9ROSA</name>
<reference evidence="2" key="1">
    <citation type="submission" date="2013-01" db="EMBL/GenBank/DDBJ databases">
        <title>Draft Genome Sequence of a Mulberry Tree, Morus notabilis C.K. Schneid.</title>
        <authorList>
            <person name="He N."/>
            <person name="Zhao S."/>
        </authorList>
    </citation>
    <scope>NUCLEOTIDE SEQUENCE</scope>
</reference>
<protein>
    <submittedName>
        <fullName evidence="1">Uncharacterized protein</fullName>
    </submittedName>
</protein>
<organism evidence="1 2">
    <name type="scientific">Morus notabilis</name>
    <dbReference type="NCBI Taxonomy" id="981085"/>
    <lineage>
        <taxon>Eukaryota</taxon>
        <taxon>Viridiplantae</taxon>
        <taxon>Streptophyta</taxon>
        <taxon>Embryophyta</taxon>
        <taxon>Tracheophyta</taxon>
        <taxon>Spermatophyta</taxon>
        <taxon>Magnoliopsida</taxon>
        <taxon>eudicotyledons</taxon>
        <taxon>Gunneridae</taxon>
        <taxon>Pentapetalae</taxon>
        <taxon>rosids</taxon>
        <taxon>fabids</taxon>
        <taxon>Rosales</taxon>
        <taxon>Moraceae</taxon>
        <taxon>Moreae</taxon>
        <taxon>Morus</taxon>
    </lineage>
</organism>
<sequence>MGGKYLKELVGPGSSCPPRPHLAPPLIARSTNDDDNLSLQVAKIADFLGFEKIFLNIERKRLD</sequence>
<accession>W9QXT1</accession>
<dbReference type="EMBL" id="KE344356">
    <property type="protein sequence ID" value="EXB58120.1"/>
    <property type="molecule type" value="Genomic_DNA"/>
</dbReference>
<keyword evidence="2" id="KW-1185">Reference proteome</keyword>
<gene>
    <name evidence="1" type="ORF">L484_026319</name>
</gene>
<proteinExistence type="predicted"/>